<reference evidence="16 17" key="1">
    <citation type="submission" date="2022-07" db="EMBL/GenBank/DDBJ databases">
        <title>Genome-wide signatures of adaptation to extreme environments.</title>
        <authorList>
            <person name="Cho C.H."/>
            <person name="Yoon H.S."/>
        </authorList>
    </citation>
    <scope>NUCLEOTIDE SEQUENCE [LARGE SCALE GENOMIC DNA]</scope>
    <source>
        <strain evidence="16 17">DBV 063 E5</strain>
    </source>
</reference>
<comment type="subcellular location">
    <subcellularLocation>
        <location evidence="1">Membrane</location>
    </subcellularLocation>
</comment>
<keyword evidence="6 14" id="KW-0812">Transmembrane</keyword>
<feature type="region of interest" description="Disordered" evidence="13">
    <location>
        <begin position="1"/>
        <end position="21"/>
    </location>
</feature>
<sequence length="364" mass="41820">MTSNHAPSVADGAVEGVHPTDKHSLREVDRVERFLPFVRERKPPWHTSLHGWVQALTAPVVVPVRFALMTMLVLLYYLVCVSLGPRVRSDSNGAREVLALPPWRFRALRRAGKASSWLLLRVMGFWRIRHDYLPGYDASHRRYTTVVCNHISLCDIVFFMADNMCAFVSKHGMLQVPLVGRIAASMGCIFVNRSQKGVGHATQWITEWQTRLWRSRLEHIEPAVPPLAMFPEGTTTNGQFLLRFRTGAFVSGLPVQPVVLAYPNAYFSLAYETIRGWRFLLGLLSQHRNHLRVIYFPLYVPSAEERDDPALYAENVRRLMLSVLEREYGVRPSDSTYADKLAYHDIVRASWRKKRPTRRDTKHT</sequence>
<evidence type="ECO:0000256" key="13">
    <source>
        <dbReference type="SAM" id="MobiDB-lite"/>
    </source>
</evidence>
<name>A0AAV9IXE6_CYACA</name>
<dbReference type="EMBL" id="JANCYW010000010">
    <property type="protein sequence ID" value="KAK4536983.1"/>
    <property type="molecule type" value="Genomic_DNA"/>
</dbReference>
<evidence type="ECO:0000256" key="10">
    <source>
        <dbReference type="ARBA" id="ARBA00023209"/>
    </source>
</evidence>
<evidence type="ECO:0000256" key="2">
    <source>
        <dbReference type="ARBA" id="ARBA00005189"/>
    </source>
</evidence>
<gene>
    <name evidence="16" type="ORF">CDCA_CDCA10G3008</name>
</gene>
<evidence type="ECO:0000256" key="11">
    <source>
        <dbReference type="ARBA" id="ARBA00023264"/>
    </source>
</evidence>
<evidence type="ECO:0000259" key="15">
    <source>
        <dbReference type="SMART" id="SM00563"/>
    </source>
</evidence>
<keyword evidence="4" id="KW-0444">Lipid biosynthesis</keyword>
<keyword evidence="5" id="KW-0808">Transferase</keyword>
<dbReference type="Proteomes" id="UP001301350">
    <property type="component" value="Unassembled WGS sequence"/>
</dbReference>
<dbReference type="GO" id="GO:0008374">
    <property type="term" value="F:O-acyltransferase activity"/>
    <property type="evidence" value="ECO:0007669"/>
    <property type="project" value="InterPro"/>
</dbReference>
<protein>
    <recommendedName>
        <fullName evidence="15">Phospholipid/glycerol acyltransferase domain-containing protein</fullName>
    </recommendedName>
</protein>
<comment type="caution">
    <text evidence="16">The sequence shown here is derived from an EMBL/GenBank/DDBJ whole genome shotgun (WGS) entry which is preliminary data.</text>
</comment>
<keyword evidence="11" id="KW-1208">Phospholipid metabolism</keyword>
<proteinExistence type="inferred from homology"/>
<evidence type="ECO:0000256" key="4">
    <source>
        <dbReference type="ARBA" id="ARBA00022516"/>
    </source>
</evidence>
<evidence type="ECO:0000256" key="3">
    <source>
        <dbReference type="ARBA" id="ARBA00008655"/>
    </source>
</evidence>
<dbReference type="Pfam" id="PF01553">
    <property type="entry name" value="Acyltransferase"/>
    <property type="match status" value="1"/>
</dbReference>
<keyword evidence="8" id="KW-0443">Lipid metabolism</keyword>
<evidence type="ECO:0000256" key="1">
    <source>
        <dbReference type="ARBA" id="ARBA00004370"/>
    </source>
</evidence>
<dbReference type="SUPFAM" id="SSF69593">
    <property type="entry name" value="Glycerol-3-phosphate (1)-acyltransferase"/>
    <property type="match status" value="1"/>
</dbReference>
<dbReference type="SMART" id="SM00563">
    <property type="entry name" value="PlsC"/>
    <property type="match status" value="1"/>
</dbReference>
<keyword evidence="12" id="KW-0012">Acyltransferase</keyword>
<dbReference type="AlphaFoldDB" id="A0AAV9IXE6"/>
<keyword evidence="7 14" id="KW-1133">Transmembrane helix</keyword>
<dbReference type="InterPro" id="IPR045252">
    <property type="entry name" value="LPCAT1-like"/>
</dbReference>
<keyword evidence="9 14" id="KW-0472">Membrane</keyword>
<dbReference type="CDD" id="cd07991">
    <property type="entry name" value="LPLAT_LPCAT1-like"/>
    <property type="match status" value="1"/>
</dbReference>
<evidence type="ECO:0000256" key="14">
    <source>
        <dbReference type="SAM" id="Phobius"/>
    </source>
</evidence>
<dbReference type="GO" id="GO:0016020">
    <property type="term" value="C:membrane"/>
    <property type="evidence" value="ECO:0007669"/>
    <property type="project" value="UniProtKB-SubCell"/>
</dbReference>
<evidence type="ECO:0000256" key="6">
    <source>
        <dbReference type="ARBA" id="ARBA00022692"/>
    </source>
</evidence>
<accession>A0AAV9IXE6</accession>
<evidence type="ECO:0000256" key="8">
    <source>
        <dbReference type="ARBA" id="ARBA00023098"/>
    </source>
</evidence>
<comment type="pathway">
    <text evidence="2">Lipid metabolism.</text>
</comment>
<comment type="similarity">
    <text evidence="3">Belongs to the 1-acyl-sn-glycerol-3-phosphate acyltransferase family.</text>
</comment>
<evidence type="ECO:0000313" key="17">
    <source>
        <dbReference type="Proteomes" id="UP001301350"/>
    </source>
</evidence>
<evidence type="ECO:0000256" key="5">
    <source>
        <dbReference type="ARBA" id="ARBA00022679"/>
    </source>
</evidence>
<evidence type="ECO:0000256" key="12">
    <source>
        <dbReference type="ARBA" id="ARBA00023315"/>
    </source>
</evidence>
<dbReference type="PANTHER" id="PTHR23063:SF54">
    <property type="entry name" value="LYSOPHOSPHOLIPID ACYLTRANSFERASE LPEAT1"/>
    <property type="match status" value="1"/>
</dbReference>
<feature type="domain" description="Phospholipid/glycerol acyltransferase" evidence="15">
    <location>
        <begin position="146"/>
        <end position="263"/>
    </location>
</feature>
<feature type="transmembrane region" description="Helical" evidence="14">
    <location>
        <begin position="52"/>
        <end position="79"/>
    </location>
</feature>
<evidence type="ECO:0000256" key="9">
    <source>
        <dbReference type="ARBA" id="ARBA00023136"/>
    </source>
</evidence>
<evidence type="ECO:0000313" key="16">
    <source>
        <dbReference type="EMBL" id="KAK4536983.1"/>
    </source>
</evidence>
<dbReference type="GO" id="GO:0008654">
    <property type="term" value="P:phospholipid biosynthetic process"/>
    <property type="evidence" value="ECO:0007669"/>
    <property type="project" value="UniProtKB-KW"/>
</dbReference>
<organism evidence="16 17">
    <name type="scientific">Cyanidium caldarium</name>
    <name type="common">Red alga</name>
    <dbReference type="NCBI Taxonomy" id="2771"/>
    <lineage>
        <taxon>Eukaryota</taxon>
        <taxon>Rhodophyta</taxon>
        <taxon>Bangiophyceae</taxon>
        <taxon>Cyanidiales</taxon>
        <taxon>Cyanidiaceae</taxon>
        <taxon>Cyanidium</taxon>
    </lineage>
</organism>
<dbReference type="GO" id="GO:0005783">
    <property type="term" value="C:endoplasmic reticulum"/>
    <property type="evidence" value="ECO:0007669"/>
    <property type="project" value="TreeGrafter"/>
</dbReference>
<evidence type="ECO:0000256" key="7">
    <source>
        <dbReference type="ARBA" id="ARBA00022989"/>
    </source>
</evidence>
<keyword evidence="17" id="KW-1185">Reference proteome</keyword>
<dbReference type="GO" id="GO:0071618">
    <property type="term" value="F:lysophosphatidylethanolamine acyltransferase activity"/>
    <property type="evidence" value="ECO:0007669"/>
    <property type="project" value="TreeGrafter"/>
</dbReference>
<dbReference type="PANTHER" id="PTHR23063">
    <property type="entry name" value="PHOSPHOLIPID ACYLTRANSFERASE"/>
    <property type="match status" value="1"/>
</dbReference>
<keyword evidence="10" id="KW-0594">Phospholipid biosynthesis</keyword>
<dbReference type="InterPro" id="IPR002123">
    <property type="entry name" value="Plipid/glycerol_acylTrfase"/>
</dbReference>